<dbReference type="SUPFAM" id="SSF52518">
    <property type="entry name" value="Thiamin diphosphate-binding fold (THDP-binding)"/>
    <property type="match status" value="1"/>
</dbReference>
<evidence type="ECO:0000313" key="1">
    <source>
        <dbReference type="EMBL" id="MCT2588334.1"/>
    </source>
</evidence>
<organism evidence="1 2">
    <name type="scientific">Actinophytocola gossypii</name>
    <dbReference type="NCBI Taxonomy" id="2812003"/>
    <lineage>
        <taxon>Bacteria</taxon>
        <taxon>Bacillati</taxon>
        <taxon>Actinomycetota</taxon>
        <taxon>Actinomycetes</taxon>
        <taxon>Pseudonocardiales</taxon>
        <taxon>Pseudonocardiaceae</taxon>
    </lineage>
</organism>
<dbReference type="EMBL" id="JAFFZE010000044">
    <property type="protein sequence ID" value="MCT2588334.1"/>
    <property type="molecule type" value="Genomic_DNA"/>
</dbReference>
<evidence type="ECO:0000313" key="2">
    <source>
        <dbReference type="Proteomes" id="UP001156441"/>
    </source>
</evidence>
<proteinExistence type="predicted"/>
<keyword evidence="2" id="KW-1185">Reference proteome</keyword>
<gene>
    <name evidence="1" type="ORF">JT362_35035</name>
</gene>
<protein>
    <submittedName>
        <fullName evidence="1">2-oxoacid:ferredoxin oxidoreductase subunit beta</fullName>
    </submittedName>
</protein>
<comment type="caution">
    <text evidence="1">The sequence shown here is derived from an EMBL/GenBank/DDBJ whole genome shotgun (WGS) entry which is preliminary data.</text>
</comment>
<feature type="non-terminal residue" evidence="1">
    <location>
        <position position="68"/>
    </location>
</feature>
<dbReference type="Proteomes" id="UP001156441">
    <property type="component" value="Unassembled WGS sequence"/>
</dbReference>
<accession>A0ABT2JLG0</accession>
<reference evidence="1 2" key="1">
    <citation type="submission" date="2021-02" db="EMBL/GenBank/DDBJ databases">
        <title>Actinophytocola xerophila sp. nov., isolated from soil of cotton cropping field.</title>
        <authorList>
            <person name="Huang R."/>
            <person name="Chen X."/>
            <person name="Ge X."/>
            <person name="Liu W."/>
        </authorList>
    </citation>
    <scope>NUCLEOTIDE SEQUENCE [LARGE SCALE GENOMIC DNA]</scope>
    <source>
        <strain evidence="1 2">S1-96</strain>
    </source>
</reference>
<sequence length="68" mass="7326">MTAVDLGLPSLGGLDGVPATDEPQKAKDFKSDQEVRWCPGCGDYVVLNAMQSFLPSLGLKRENIVFIS</sequence>
<dbReference type="InterPro" id="IPR029061">
    <property type="entry name" value="THDP-binding"/>
</dbReference>
<name>A0ABT2JLG0_9PSEU</name>